<proteinExistence type="inferred from homology"/>
<keyword evidence="5" id="KW-1185">Reference proteome</keyword>
<dbReference type="HAMAP" id="MF_02215">
    <property type="entry name" value="UbiJ"/>
    <property type="match status" value="1"/>
</dbReference>
<dbReference type="UniPathway" id="UPA00232"/>
<keyword evidence="2" id="KW-0175">Coiled coil</keyword>
<dbReference type="AlphaFoldDB" id="A0A3L8Q2U6"/>
<evidence type="ECO:0000259" key="3">
    <source>
        <dbReference type="Pfam" id="PF02036"/>
    </source>
</evidence>
<reference evidence="4 5" key="1">
    <citation type="submission" date="2018-09" db="EMBL/GenBank/DDBJ databases">
        <title>Phylogeny of the Shewanellaceae, and recommendation for two new genera, Pseudoshewanella and Parashewanella.</title>
        <authorList>
            <person name="Wang G."/>
        </authorList>
    </citation>
    <scope>NUCLEOTIDE SEQUENCE [LARGE SCALE GENOMIC DNA]</scope>
    <source>
        <strain evidence="4 5">C51</strain>
    </source>
</reference>
<dbReference type="EMBL" id="QZEI01000004">
    <property type="protein sequence ID" value="RLV61358.1"/>
    <property type="molecule type" value="Genomic_DNA"/>
</dbReference>
<dbReference type="SUPFAM" id="SSF55718">
    <property type="entry name" value="SCP-like"/>
    <property type="match status" value="1"/>
</dbReference>
<feature type="domain" description="SCP2" evidence="3">
    <location>
        <begin position="19"/>
        <end position="114"/>
    </location>
</feature>
<dbReference type="Proteomes" id="UP000281474">
    <property type="component" value="Unassembled WGS sequence"/>
</dbReference>
<dbReference type="PANTHER" id="PTHR38693:SF1">
    <property type="entry name" value="UBIQUINONE BIOSYNTHESIS ACCESSORY FACTOR UBIJ"/>
    <property type="match status" value="1"/>
</dbReference>
<keyword evidence="1" id="KW-0963">Cytoplasm</keyword>
<dbReference type="Pfam" id="PF02036">
    <property type="entry name" value="SCP2"/>
    <property type="match status" value="1"/>
</dbReference>
<dbReference type="PANTHER" id="PTHR38693">
    <property type="entry name" value="UBIQUINONE BIOSYNTHESIS PROTEIN UBIJ"/>
    <property type="match status" value="1"/>
</dbReference>
<dbReference type="Gene3D" id="3.30.1050.10">
    <property type="entry name" value="SCP2 sterol-binding domain"/>
    <property type="match status" value="1"/>
</dbReference>
<evidence type="ECO:0000313" key="5">
    <source>
        <dbReference type="Proteomes" id="UP000281474"/>
    </source>
</evidence>
<dbReference type="InterPro" id="IPR036527">
    <property type="entry name" value="SCP2_sterol-bd_dom_sf"/>
</dbReference>
<evidence type="ECO:0000256" key="2">
    <source>
        <dbReference type="SAM" id="Coils"/>
    </source>
</evidence>
<dbReference type="GO" id="GO:0006744">
    <property type="term" value="P:ubiquinone biosynthetic process"/>
    <property type="evidence" value="ECO:0007669"/>
    <property type="project" value="UniProtKB-UniRule"/>
</dbReference>
<name>A0A3L8Q2U6_9GAMM</name>
<dbReference type="GO" id="GO:0005737">
    <property type="term" value="C:cytoplasm"/>
    <property type="evidence" value="ECO:0007669"/>
    <property type="project" value="UniProtKB-SubCell"/>
</dbReference>
<feature type="coiled-coil region" evidence="2">
    <location>
        <begin position="176"/>
        <end position="203"/>
    </location>
</feature>
<evidence type="ECO:0000313" key="4">
    <source>
        <dbReference type="EMBL" id="RLV61358.1"/>
    </source>
</evidence>
<accession>A0A3L8Q2U6</accession>
<dbReference type="RefSeq" id="WP_121837395.1">
    <property type="nucleotide sequence ID" value="NZ_ML014755.1"/>
</dbReference>
<dbReference type="InterPro" id="IPR003033">
    <property type="entry name" value="SCP2_sterol-bd_dom"/>
</dbReference>
<keyword evidence="1" id="KW-0831">Ubiquinone biosynthesis</keyword>
<dbReference type="OrthoDB" id="5801225at2"/>
<gene>
    <name evidence="1" type="primary">ubiJ</name>
    <name evidence="4" type="ORF">D5018_02465</name>
</gene>
<comment type="function">
    <text evidence="1">Required for ubiquinone (coenzyme Q) biosynthesis. Binds hydrophobic ubiquinone biosynthetic intermediates via its SCP2 domain and is essential for the stability of the Ubi complex. May constitute a docking platform where Ubi enzymes assemble and access their SCP2-bound polyprenyl substrates.</text>
</comment>
<protein>
    <recommendedName>
        <fullName evidence="1">Ubiquinone biosynthesis accessory factor UbiJ</fullName>
    </recommendedName>
</protein>
<comment type="caution">
    <text evidence="4">The sequence shown here is derived from an EMBL/GenBank/DDBJ whole genome shotgun (WGS) entry which is preliminary data.</text>
</comment>
<evidence type="ECO:0000256" key="1">
    <source>
        <dbReference type="HAMAP-Rule" id="MF_02215"/>
    </source>
</evidence>
<comment type="similarity">
    <text evidence="1">Belongs to the UbiJ family.</text>
</comment>
<organism evidence="4 5">
    <name type="scientific">Parashewanella curva</name>
    <dbReference type="NCBI Taxonomy" id="2338552"/>
    <lineage>
        <taxon>Bacteria</taxon>
        <taxon>Pseudomonadati</taxon>
        <taxon>Pseudomonadota</taxon>
        <taxon>Gammaproteobacteria</taxon>
        <taxon>Alteromonadales</taxon>
        <taxon>Shewanellaceae</taxon>
        <taxon>Parashewanella</taxon>
    </lineage>
</organism>
<comment type="subcellular location">
    <subcellularLocation>
        <location evidence="1">Cytoplasm</location>
    </subcellularLocation>
</comment>
<dbReference type="InterPro" id="IPR038989">
    <property type="entry name" value="UbiJ"/>
</dbReference>
<comment type="pathway">
    <text evidence="1">Cofactor biosynthesis; ubiquinone biosynthesis.</text>
</comment>
<sequence>MSSHQLALVCVSVVETALAQLAKLNPHLSSEQSKLKGKIIKIQLKQLPFPLFFIGAEQILVMSQFSGEADVTVNADATTLYRLTEGANLTELIKADKLQLDGDLAVLQNFNHYLQQLSFDWGEIMAKVIGDAPAHWLQTGLKQLKHDVTKVMCRTQEHVAELAIEEYKLAPHKIEFIHFQDTLETLENEAEQLAQRIAMLRNHIN</sequence>